<feature type="transmembrane region" description="Helical" evidence="6">
    <location>
        <begin position="54"/>
        <end position="74"/>
    </location>
</feature>
<evidence type="ECO:0000313" key="8">
    <source>
        <dbReference type="Proteomes" id="UP000326554"/>
    </source>
</evidence>
<dbReference type="PANTHER" id="PTHR32196:SF63">
    <property type="entry name" value="INNER MEMBRANE ABC TRANSPORTER PERMEASE PROTEIN YJFF"/>
    <property type="match status" value="1"/>
</dbReference>
<proteinExistence type="predicted"/>
<feature type="transmembrane region" description="Helical" evidence="6">
    <location>
        <begin position="30"/>
        <end position="48"/>
    </location>
</feature>
<dbReference type="Proteomes" id="UP000326554">
    <property type="component" value="Unassembled WGS sequence"/>
</dbReference>
<gene>
    <name evidence="7" type="ORF">F3S47_01910</name>
</gene>
<dbReference type="Pfam" id="PF02653">
    <property type="entry name" value="BPD_transp_2"/>
    <property type="match status" value="1"/>
</dbReference>
<feature type="transmembrane region" description="Helical" evidence="6">
    <location>
        <begin position="302"/>
        <end position="320"/>
    </location>
</feature>
<reference evidence="7 8" key="1">
    <citation type="submission" date="2019-09" db="EMBL/GenBank/DDBJ databases">
        <authorList>
            <person name="Park J.-S."/>
            <person name="Choi H.-J."/>
        </authorList>
    </citation>
    <scope>NUCLEOTIDE SEQUENCE [LARGE SCALE GENOMIC DNA]</scope>
    <source>
        <strain evidence="7 8">176SS1-4</strain>
    </source>
</reference>
<keyword evidence="5 6" id="KW-0472">Membrane</keyword>
<dbReference type="RefSeq" id="WP_150443521.1">
    <property type="nucleotide sequence ID" value="NZ_VYQE01000001.1"/>
</dbReference>
<evidence type="ECO:0000313" key="7">
    <source>
        <dbReference type="EMBL" id="KAA9010036.1"/>
    </source>
</evidence>
<feature type="transmembrane region" description="Helical" evidence="6">
    <location>
        <begin position="277"/>
        <end position="296"/>
    </location>
</feature>
<evidence type="ECO:0000256" key="3">
    <source>
        <dbReference type="ARBA" id="ARBA00022692"/>
    </source>
</evidence>
<feature type="transmembrane region" description="Helical" evidence="6">
    <location>
        <begin position="81"/>
        <end position="99"/>
    </location>
</feature>
<evidence type="ECO:0000256" key="6">
    <source>
        <dbReference type="SAM" id="Phobius"/>
    </source>
</evidence>
<sequence>MTTANSASAGASTKKTVVIRNKGALRIESLIVLALLVVVMSFASPFFFTLPNIFNVILATSTIGILALGATFVIGSAGIDLSVGSLLAFAGVVGAFSVAALGLPWWVAIFAALAAGTFAGWINGLVITYGHVPAFVVTLGMMGVARGVALLITDGQAIYGLPEPLIWLGQGRPFGIPVPAIVFLVMAVVLHLLLSYTRFGRHTLIIGDNERGARAMGVPVRSLRIKIYMLSGLMAGLAGLLTTARVNAGDPTAGMTFELSAITAAIIGGTNLFGGRATILGTVIGALIMGVLQNGLNLLAIPSFWQEISIGVVLVAAVWLDQFAKRQKE</sequence>
<keyword evidence="8" id="KW-1185">Reference proteome</keyword>
<dbReference type="GO" id="GO:0005886">
    <property type="term" value="C:plasma membrane"/>
    <property type="evidence" value="ECO:0007669"/>
    <property type="project" value="UniProtKB-SubCell"/>
</dbReference>
<dbReference type="EMBL" id="VYQE01000001">
    <property type="protein sequence ID" value="KAA9010036.1"/>
    <property type="molecule type" value="Genomic_DNA"/>
</dbReference>
<protein>
    <submittedName>
        <fullName evidence="7">ABC transporter permease</fullName>
    </submittedName>
</protein>
<keyword evidence="3 6" id="KW-0812">Transmembrane</keyword>
<dbReference type="AlphaFoldDB" id="A0A5J5GNT1"/>
<organism evidence="7 8">
    <name type="scientific">Histidinibacterium aquaticum</name>
    <dbReference type="NCBI Taxonomy" id="2613962"/>
    <lineage>
        <taxon>Bacteria</taxon>
        <taxon>Pseudomonadati</taxon>
        <taxon>Pseudomonadota</taxon>
        <taxon>Alphaproteobacteria</taxon>
        <taxon>Rhodobacterales</taxon>
        <taxon>Paracoccaceae</taxon>
        <taxon>Histidinibacterium</taxon>
    </lineage>
</organism>
<feature type="transmembrane region" description="Helical" evidence="6">
    <location>
        <begin position="105"/>
        <end position="127"/>
    </location>
</feature>
<feature type="transmembrane region" description="Helical" evidence="6">
    <location>
        <begin position="173"/>
        <end position="194"/>
    </location>
</feature>
<dbReference type="GO" id="GO:0022857">
    <property type="term" value="F:transmembrane transporter activity"/>
    <property type="evidence" value="ECO:0007669"/>
    <property type="project" value="InterPro"/>
</dbReference>
<dbReference type="CDD" id="cd06579">
    <property type="entry name" value="TM_PBP1_transp_AraH_like"/>
    <property type="match status" value="1"/>
</dbReference>
<comment type="subcellular location">
    <subcellularLocation>
        <location evidence="1">Cell membrane</location>
        <topology evidence="1">Multi-pass membrane protein</topology>
    </subcellularLocation>
</comment>
<dbReference type="PANTHER" id="PTHR32196">
    <property type="entry name" value="ABC TRANSPORTER PERMEASE PROTEIN YPHD-RELATED-RELATED"/>
    <property type="match status" value="1"/>
</dbReference>
<feature type="transmembrane region" description="Helical" evidence="6">
    <location>
        <begin position="134"/>
        <end position="153"/>
    </location>
</feature>
<keyword evidence="4 6" id="KW-1133">Transmembrane helix</keyword>
<evidence type="ECO:0000256" key="2">
    <source>
        <dbReference type="ARBA" id="ARBA00022475"/>
    </source>
</evidence>
<comment type="caution">
    <text evidence="7">The sequence shown here is derived from an EMBL/GenBank/DDBJ whole genome shotgun (WGS) entry which is preliminary data.</text>
</comment>
<dbReference type="InterPro" id="IPR001851">
    <property type="entry name" value="ABC_transp_permease"/>
</dbReference>
<evidence type="ECO:0000256" key="5">
    <source>
        <dbReference type="ARBA" id="ARBA00023136"/>
    </source>
</evidence>
<name>A0A5J5GNT1_9RHOB</name>
<evidence type="ECO:0000256" key="1">
    <source>
        <dbReference type="ARBA" id="ARBA00004651"/>
    </source>
</evidence>
<accession>A0A5J5GNT1</accession>
<keyword evidence="2" id="KW-1003">Cell membrane</keyword>
<evidence type="ECO:0000256" key="4">
    <source>
        <dbReference type="ARBA" id="ARBA00022989"/>
    </source>
</evidence>